<feature type="chain" id="PRO_5015350336" description="Lysozyme inhibitor LprI-like N-terminal domain-containing protein" evidence="1">
    <location>
        <begin position="19"/>
        <end position="144"/>
    </location>
</feature>
<dbReference type="OrthoDB" id="8538052at2"/>
<dbReference type="Proteomes" id="UP000245081">
    <property type="component" value="Unassembled WGS sequence"/>
</dbReference>
<protein>
    <recommendedName>
        <fullName evidence="2">Lysozyme inhibitor LprI-like N-terminal domain-containing protein</fullName>
    </recommendedName>
</protein>
<evidence type="ECO:0000313" key="4">
    <source>
        <dbReference type="Proteomes" id="UP000245081"/>
    </source>
</evidence>
<proteinExistence type="predicted"/>
<comment type="caution">
    <text evidence="3">The sequence shown here is derived from an EMBL/GenBank/DDBJ whole genome shotgun (WGS) entry which is preliminary data.</text>
</comment>
<dbReference type="Pfam" id="PF07007">
    <property type="entry name" value="LprI"/>
    <property type="match status" value="1"/>
</dbReference>
<reference evidence="3 4" key="1">
    <citation type="journal article" date="2018" name="Environ. Microbiol.">
        <title>Isolation and genomic characterization of Novimethylophilus kurashikiensis gen. nov. sp. nov., a new lanthanide-dependent methylotrophic species of Methylophilaceae.</title>
        <authorList>
            <person name="Lv H."/>
            <person name="Sahin N."/>
            <person name="Tani A."/>
        </authorList>
    </citation>
    <scope>NUCLEOTIDE SEQUENCE [LARGE SCALE GENOMIC DNA]</scope>
    <source>
        <strain evidence="3 4">La2-4</strain>
    </source>
</reference>
<dbReference type="AlphaFoldDB" id="A0A2R5F439"/>
<accession>A0A2R5F439</accession>
<organism evidence="3 4">
    <name type="scientific">Novimethylophilus kurashikiensis</name>
    <dbReference type="NCBI Taxonomy" id="1825523"/>
    <lineage>
        <taxon>Bacteria</taxon>
        <taxon>Pseudomonadati</taxon>
        <taxon>Pseudomonadota</taxon>
        <taxon>Betaproteobacteria</taxon>
        <taxon>Nitrosomonadales</taxon>
        <taxon>Methylophilaceae</taxon>
        <taxon>Novimethylophilus</taxon>
    </lineage>
</organism>
<dbReference type="InterPro" id="IPR009739">
    <property type="entry name" value="LprI-like_N"/>
</dbReference>
<dbReference type="RefSeq" id="WP_109013772.1">
    <property type="nucleotide sequence ID" value="NZ_BDOQ01000001.1"/>
</dbReference>
<feature type="domain" description="Lysozyme inhibitor LprI-like N-terminal" evidence="2">
    <location>
        <begin position="47"/>
        <end position="132"/>
    </location>
</feature>
<sequence>MKVFATLFFLIFTLPVFAAENFCDSGKPHPIDLWAEKANEKTGGISVNVRKVQSEEYSRWDKELNQTYSSLFAKLNDADKNRLKEAQRAWLKYRDAEIEWYWSKAMFGDEGTSAPIIVAGIGIDMLRKRVCDLMQYKKRADDAY</sequence>
<evidence type="ECO:0000313" key="3">
    <source>
        <dbReference type="EMBL" id="GBG12538.1"/>
    </source>
</evidence>
<evidence type="ECO:0000256" key="1">
    <source>
        <dbReference type="SAM" id="SignalP"/>
    </source>
</evidence>
<keyword evidence="4" id="KW-1185">Reference proteome</keyword>
<keyword evidence="1" id="KW-0732">Signal</keyword>
<dbReference type="Gene3D" id="1.20.1270.180">
    <property type="match status" value="1"/>
</dbReference>
<gene>
    <name evidence="3" type="ORF">NMK_0069</name>
</gene>
<dbReference type="PANTHER" id="PTHR39176:SF1">
    <property type="entry name" value="PERIPLASMIC PROTEIN"/>
    <property type="match status" value="1"/>
</dbReference>
<dbReference type="PANTHER" id="PTHR39176">
    <property type="entry name" value="PERIPLASMIC PROTEIN-RELATED"/>
    <property type="match status" value="1"/>
</dbReference>
<evidence type="ECO:0000259" key="2">
    <source>
        <dbReference type="Pfam" id="PF07007"/>
    </source>
</evidence>
<name>A0A2R5F439_9PROT</name>
<feature type="signal peptide" evidence="1">
    <location>
        <begin position="1"/>
        <end position="18"/>
    </location>
</feature>
<dbReference type="EMBL" id="BDOQ01000001">
    <property type="protein sequence ID" value="GBG12538.1"/>
    <property type="molecule type" value="Genomic_DNA"/>
</dbReference>